<dbReference type="Proteomes" id="UP000032142">
    <property type="component" value="Unassembled WGS sequence"/>
</dbReference>
<evidence type="ECO:0000313" key="1">
    <source>
        <dbReference type="EMBL" id="KHG02834.1"/>
    </source>
</evidence>
<evidence type="ECO:0000313" key="2">
    <source>
        <dbReference type="Proteomes" id="UP000032142"/>
    </source>
</evidence>
<accession>A0A0B0MTN7</accession>
<sequence>MKGIFSSARVLNLSSSGNTTRPRSGLSLRLSSEHLRANFAKIKVSSIGQSCTAGSSIPAKFPFSIAFST</sequence>
<proteinExistence type="predicted"/>
<protein>
    <submittedName>
        <fullName evidence="1">Uncharacterized protein</fullName>
    </submittedName>
</protein>
<reference evidence="2" key="1">
    <citation type="submission" date="2014-09" db="EMBL/GenBank/DDBJ databases">
        <authorList>
            <person name="Mudge J."/>
            <person name="Ramaraj T."/>
            <person name="Lindquist I.E."/>
            <person name="Bharti A.K."/>
            <person name="Sundararajan A."/>
            <person name="Cameron C.T."/>
            <person name="Woodward J.E."/>
            <person name="May G.D."/>
            <person name="Brubaker C."/>
            <person name="Broadhvest J."/>
            <person name="Wilkins T.A."/>
        </authorList>
    </citation>
    <scope>NUCLEOTIDE SEQUENCE</scope>
    <source>
        <strain evidence="2">cv. AKA8401</strain>
    </source>
</reference>
<gene>
    <name evidence="1" type="ORF">F383_23957</name>
</gene>
<dbReference type="AlphaFoldDB" id="A0A0B0MTN7"/>
<keyword evidence="2" id="KW-1185">Reference proteome</keyword>
<dbReference type="EMBL" id="JRRC01300730">
    <property type="protein sequence ID" value="KHG02834.1"/>
    <property type="molecule type" value="Genomic_DNA"/>
</dbReference>
<comment type="caution">
    <text evidence="1">The sequence shown here is derived from an EMBL/GenBank/DDBJ whole genome shotgun (WGS) entry which is preliminary data.</text>
</comment>
<organism evidence="1 2">
    <name type="scientific">Gossypium arboreum</name>
    <name type="common">Tree cotton</name>
    <name type="synonym">Gossypium nanking</name>
    <dbReference type="NCBI Taxonomy" id="29729"/>
    <lineage>
        <taxon>Eukaryota</taxon>
        <taxon>Viridiplantae</taxon>
        <taxon>Streptophyta</taxon>
        <taxon>Embryophyta</taxon>
        <taxon>Tracheophyta</taxon>
        <taxon>Spermatophyta</taxon>
        <taxon>Magnoliopsida</taxon>
        <taxon>eudicotyledons</taxon>
        <taxon>Gunneridae</taxon>
        <taxon>Pentapetalae</taxon>
        <taxon>rosids</taxon>
        <taxon>malvids</taxon>
        <taxon>Malvales</taxon>
        <taxon>Malvaceae</taxon>
        <taxon>Malvoideae</taxon>
        <taxon>Gossypium</taxon>
    </lineage>
</organism>
<name>A0A0B0MTN7_GOSAR</name>